<name>A0A2M6WH15_9BACT</name>
<organism evidence="2 3">
    <name type="scientific">Candidatus Harrisonbacteria bacterium CG10_big_fil_rev_8_21_14_0_10_42_17</name>
    <dbReference type="NCBI Taxonomy" id="1974584"/>
    <lineage>
        <taxon>Bacteria</taxon>
        <taxon>Candidatus Harrisoniibacteriota</taxon>
    </lineage>
</organism>
<accession>A0A2M6WH15</accession>
<sequence>MQQKTVLIAIVGILVVAVGVWFLSSNGEAPSQNGTPEFSETVARVNGEDITRTELENSEAQIAAQQGIDTASLDVAGKEQLQAQALDGLIANTLIQQAVVNSGITATEADVSAQIELIKGQFPDDAQFQEALSEQGLSESDFREQVKGEVAMQAYLEQTLDLASITVTDEEVNVLYEQESAVTEDTPPLEDVRGQIESFVIQQKQQELLAAHVQELRSNADIEILI</sequence>
<dbReference type="SUPFAM" id="SSF109998">
    <property type="entry name" value="Triger factor/SurA peptide-binding domain-like"/>
    <property type="match status" value="1"/>
</dbReference>
<evidence type="ECO:0000256" key="1">
    <source>
        <dbReference type="SAM" id="Phobius"/>
    </source>
</evidence>
<dbReference type="EMBL" id="PFBA01000035">
    <property type="protein sequence ID" value="PIT92083.1"/>
    <property type="molecule type" value="Genomic_DNA"/>
</dbReference>
<reference evidence="3" key="1">
    <citation type="submission" date="2017-09" db="EMBL/GenBank/DDBJ databases">
        <title>Depth-based differentiation of microbial function through sediment-hosted aquifers and enrichment of novel symbionts in the deep terrestrial subsurface.</title>
        <authorList>
            <person name="Probst A.J."/>
            <person name="Ladd B."/>
            <person name="Jarett J.K."/>
            <person name="Geller-Mcgrath D.E."/>
            <person name="Sieber C.M.K."/>
            <person name="Emerson J.B."/>
            <person name="Anantharaman K."/>
            <person name="Thomas B.C."/>
            <person name="Malmstrom R."/>
            <person name="Stieglmeier M."/>
            <person name="Klingl A."/>
            <person name="Woyke T."/>
            <person name="Ryan C.M."/>
            <person name="Banfield J.F."/>
        </authorList>
    </citation>
    <scope>NUCLEOTIDE SEQUENCE [LARGE SCALE GENOMIC DNA]</scope>
</reference>
<gene>
    <name evidence="2" type="ORF">COU08_04495</name>
</gene>
<dbReference type="Pfam" id="PF13624">
    <property type="entry name" value="SurA_N_3"/>
    <property type="match status" value="1"/>
</dbReference>
<dbReference type="AlphaFoldDB" id="A0A2M6WH15"/>
<proteinExistence type="predicted"/>
<evidence type="ECO:0008006" key="4">
    <source>
        <dbReference type="Google" id="ProtNLM"/>
    </source>
</evidence>
<keyword evidence="1" id="KW-0812">Transmembrane</keyword>
<comment type="caution">
    <text evidence="2">The sequence shown here is derived from an EMBL/GenBank/DDBJ whole genome shotgun (WGS) entry which is preliminary data.</text>
</comment>
<evidence type="ECO:0000313" key="3">
    <source>
        <dbReference type="Proteomes" id="UP000228635"/>
    </source>
</evidence>
<dbReference type="InterPro" id="IPR027304">
    <property type="entry name" value="Trigger_fact/SurA_dom_sf"/>
</dbReference>
<protein>
    <recommendedName>
        <fullName evidence="4">Peptidylprolyl isomerase</fullName>
    </recommendedName>
</protein>
<keyword evidence="1" id="KW-0472">Membrane</keyword>
<dbReference type="Gene3D" id="1.10.4030.10">
    <property type="entry name" value="Porin chaperone SurA, peptide-binding domain"/>
    <property type="match status" value="1"/>
</dbReference>
<dbReference type="InterPro" id="IPR050245">
    <property type="entry name" value="PrsA_foldase"/>
</dbReference>
<keyword evidence="1" id="KW-1133">Transmembrane helix</keyword>
<dbReference type="PANTHER" id="PTHR47245:SF2">
    <property type="entry name" value="PEPTIDYL-PROLYL CIS-TRANS ISOMERASE HP_0175-RELATED"/>
    <property type="match status" value="1"/>
</dbReference>
<dbReference type="Proteomes" id="UP000228635">
    <property type="component" value="Unassembled WGS sequence"/>
</dbReference>
<evidence type="ECO:0000313" key="2">
    <source>
        <dbReference type="EMBL" id="PIT92083.1"/>
    </source>
</evidence>
<feature type="transmembrane region" description="Helical" evidence="1">
    <location>
        <begin position="6"/>
        <end position="23"/>
    </location>
</feature>
<dbReference type="PANTHER" id="PTHR47245">
    <property type="entry name" value="PEPTIDYLPROLYL ISOMERASE"/>
    <property type="match status" value="1"/>
</dbReference>